<name>A0A0S3RN95_PHAAN</name>
<accession>A0A0S3RN95</accession>
<dbReference type="AlphaFoldDB" id="A0A0S3RN95"/>
<protein>
    <submittedName>
        <fullName evidence="1">Uncharacterized protein</fullName>
    </submittedName>
</protein>
<reference evidence="1 2" key="1">
    <citation type="journal article" date="2015" name="Sci. Rep.">
        <title>The power of single molecule real-time sequencing technology in the de novo assembly of a eukaryotic genome.</title>
        <authorList>
            <person name="Sakai H."/>
            <person name="Naito K."/>
            <person name="Ogiso-Tanaka E."/>
            <person name="Takahashi Y."/>
            <person name="Iseki K."/>
            <person name="Muto C."/>
            <person name="Satou K."/>
            <person name="Teruya K."/>
            <person name="Shiroma A."/>
            <person name="Shimoji M."/>
            <person name="Hirano T."/>
            <person name="Itoh T."/>
            <person name="Kaga A."/>
            <person name="Tomooka N."/>
        </authorList>
    </citation>
    <scope>NUCLEOTIDE SEQUENCE [LARGE SCALE GENOMIC DNA]</scope>
    <source>
        <strain evidence="2">cv. Shumari</strain>
    </source>
</reference>
<keyword evidence="2" id="KW-1185">Reference proteome</keyword>
<dbReference type="Proteomes" id="UP000291084">
    <property type="component" value="Chromosome 3"/>
</dbReference>
<evidence type="ECO:0000313" key="1">
    <source>
        <dbReference type="EMBL" id="BAT82001.1"/>
    </source>
</evidence>
<sequence>MGNKKLNLTEPLAGTSQVWAAGLSRPPPLGVVEAGRYTSILCSDQLLCASSVSNSGSATTKPLTVSNCTRSTPVNNLCFNREVLLASPCWTCTHKPIMKVVAAAFSPLYFSG</sequence>
<gene>
    <name evidence="1" type="primary">Vigan.03G193100</name>
    <name evidence="1" type="ORF">VIGAN_03193100</name>
</gene>
<evidence type="ECO:0000313" key="2">
    <source>
        <dbReference type="Proteomes" id="UP000291084"/>
    </source>
</evidence>
<organism evidence="1 2">
    <name type="scientific">Vigna angularis var. angularis</name>
    <dbReference type="NCBI Taxonomy" id="157739"/>
    <lineage>
        <taxon>Eukaryota</taxon>
        <taxon>Viridiplantae</taxon>
        <taxon>Streptophyta</taxon>
        <taxon>Embryophyta</taxon>
        <taxon>Tracheophyta</taxon>
        <taxon>Spermatophyta</taxon>
        <taxon>Magnoliopsida</taxon>
        <taxon>eudicotyledons</taxon>
        <taxon>Gunneridae</taxon>
        <taxon>Pentapetalae</taxon>
        <taxon>rosids</taxon>
        <taxon>fabids</taxon>
        <taxon>Fabales</taxon>
        <taxon>Fabaceae</taxon>
        <taxon>Papilionoideae</taxon>
        <taxon>50 kb inversion clade</taxon>
        <taxon>NPAAA clade</taxon>
        <taxon>indigoferoid/millettioid clade</taxon>
        <taxon>Phaseoleae</taxon>
        <taxon>Vigna</taxon>
    </lineage>
</organism>
<dbReference type="EMBL" id="AP015036">
    <property type="protein sequence ID" value="BAT82001.1"/>
    <property type="molecule type" value="Genomic_DNA"/>
</dbReference>
<proteinExistence type="predicted"/>